<feature type="region of interest" description="Disordered" evidence="1">
    <location>
        <begin position="225"/>
        <end position="272"/>
    </location>
</feature>
<proteinExistence type="predicted"/>
<feature type="region of interest" description="Disordered" evidence="1">
    <location>
        <begin position="337"/>
        <end position="369"/>
    </location>
</feature>
<protein>
    <submittedName>
        <fullName evidence="2">Uncharacterized protein</fullName>
    </submittedName>
</protein>
<feature type="region of interest" description="Disordered" evidence="1">
    <location>
        <begin position="408"/>
        <end position="457"/>
    </location>
</feature>
<feature type="compositionally biased region" description="Pro residues" evidence="1">
    <location>
        <begin position="247"/>
        <end position="257"/>
    </location>
</feature>
<dbReference type="VEuPathDB" id="TriTrypDB:BSAL_21430"/>
<keyword evidence="3" id="KW-1185">Reference proteome</keyword>
<gene>
    <name evidence="2" type="ORF">BSAL_21430</name>
</gene>
<sequence length="457" mass="48180">MGNVCNGGGDAPSPLHPHRGGSPHSALPTPAPDSGFSTFVPLGSLHETSTPLSCRSPPPPLASTPPPKVRSSTSPPDETRSSSSPPRPAVIVTDHIETAWMDNNTQSARLGESEALPSHLFAQHNAGKVDVYEMEEKPPASQRHGGATTHHSAAGGQPQRAADLEGLNVSVNDTWNNNVSNPLDPNSAVMPTAPNTDENMGAPTSGRRRRLSSMQLSGVPSVFHSTVSRHPSWENQPHVNHDATTSAPPPPVVPSPASPQVATLPPHQPPPPVLTGVISPIMMARRVTSSGSARSILVATPTFSASRRHSSSVGNHGPQQACGEADDLGDVFQRKRDEPEDSLELPTPPSGAVVHASRHPHPPQSPSVVYHHAVPSSPIAYKGHFMEEGPFLMSAAHPQPDALDDCSSPLGSIYKFGRRRRSSSRSSSRQSVVHVAPPAGTEDPSHDDDQSQEGGDH</sequence>
<evidence type="ECO:0000313" key="3">
    <source>
        <dbReference type="Proteomes" id="UP000051952"/>
    </source>
</evidence>
<evidence type="ECO:0000313" key="2">
    <source>
        <dbReference type="EMBL" id="CUI14968.1"/>
    </source>
</evidence>
<reference evidence="3" key="1">
    <citation type="submission" date="2015-09" db="EMBL/GenBank/DDBJ databases">
        <authorList>
            <consortium name="Pathogen Informatics"/>
        </authorList>
    </citation>
    <scope>NUCLEOTIDE SEQUENCE [LARGE SCALE GENOMIC DNA]</scope>
    <source>
        <strain evidence="3">Lake Konstanz</strain>
    </source>
</reference>
<evidence type="ECO:0000256" key="1">
    <source>
        <dbReference type="SAM" id="MobiDB-lite"/>
    </source>
</evidence>
<feature type="compositionally biased region" description="Polar residues" evidence="1">
    <location>
        <begin position="225"/>
        <end position="238"/>
    </location>
</feature>
<name>A0A0S4KH01_BODSA</name>
<dbReference type="EMBL" id="CYKH01001741">
    <property type="protein sequence ID" value="CUI14968.1"/>
    <property type="molecule type" value="Genomic_DNA"/>
</dbReference>
<organism evidence="2 3">
    <name type="scientific">Bodo saltans</name>
    <name type="common">Flagellated protozoan</name>
    <dbReference type="NCBI Taxonomy" id="75058"/>
    <lineage>
        <taxon>Eukaryota</taxon>
        <taxon>Discoba</taxon>
        <taxon>Euglenozoa</taxon>
        <taxon>Kinetoplastea</taxon>
        <taxon>Metakinetoplastina</taxon>
        <taxon>Eubodonida</taxon>
        <taxon>Bodonidae</taxon>
        <taxon>Bodo</taxon>
    </lineage>
</organism>
<accession>A0A0S4KH01</accession>
<feature type="compositionally biased region" description="Basic and acidic residues" evidence="1">
    <location>
        <begin position="443"/>
        <end position="457"/>
    </location>
</feature>
<feature type="compositionally biased region" description="Low complexity" evidence="1">
    <location>
        <begin position="144"/>
        <end position="156"/>
    </location>
</feature>
<feature type="region of interest" description="Disordered" evidence="1">
    <location>
        <begin position="1"/>
        <end position="90"/>
    </location>
</feature>
<dbReference type="AlphaFoldDB" id="A0A0S4KH01"/>
<feature type="compositionally biased region" description="Pro residues" evidence="1">
    <location>
        <begin position="56"/>
        <end position="68"/>
    </location>
</feature>
<feature type="compositionally biased region" description="Gly residues" evidence="1">
    <location>
        <begin position="1"/>
        <end position="10"/>
    </location>
</feature>
<dbReference type="Proteomes" id="UP000051952">
    <property type="component" value="Unassembled WGS sequence"/>
</dbReference>
<feature type="compositionally biased region" description="Polar residues" evidence="1">
    <location>
        <begin position="70"/>
        <end position="84"/>
    </location>
</feature>
<feature type="region of interest" description="Disordered" evidence="1">
    <location>
        <begin position="136"/>
        <end position="158"/>
    </location>
</feature>
<feature type="region of interest" description="Disordered" evidence="1">
    <location>
        <begin position="178"/>
        <end position="213"/>
    </location>
</feature>